<feature type="compositionally biased region" description="Low complexity" evidence="1">
    <location>
        <begin position="262"/>
        <end position="274"/>
    </location>
</feature>
<feature type="transmembrane region" description="Helical" evidence="2">
    <location>
        <begin position="686"/>
        <end position="711"/>
    </location>
</feature>
<feature type="region of interest" description="Disordered" evidence="1">
    <location>
        <begin position="448"/>
        <end position="493"/>
    </location>
</feature>
<dbReference type="InterPro" id="IPR044089">
    <property type="entry name" value="Alr1-like"/>
</dbReference>
<dbReference type="PANTHER" id="PTHR21535">
    <property type="entry name" value="MAGNESIUM AND COBALT TRANSPORT PROTEIN/MITOCHONDRIAL IMPORT INNER MEMBRANE TRANSLOCASE SUBUNIT TIM8"/>
    <property type="match status" value="1"/>
</dbReference>
<feature type="compositionally biased region" description="Low complexity" evidence="1">
    <location>
        <begin position="45"/>
        <end position="59"/>
    </location>
</feature>
<feature type="compositionally biased region" description="Low complexity" evidence="1">
    <location>
        <begin position="86"/>
        <end position="113"/>
    </location>
</feature>
<organism evidence="3 4">
    <name type="scientific">Candolleomyces eurysporus</name>
    <dbReference type="NCBI Taxonomy" id="2828524"/>
    <lineage>
        <taxon>Eukaryota</taxon>
        <taxon>Fungi</taxon>
        <taxon>Dikarya</taxon>
        <taxon>Basidiomycota</taxon>
        <taxon>Agaricomycotina</taxon>
        <taxon>Agaricomycetes</taxon>
        <taxon>Agaricomycetidae</taxon>
        <taxon>Agaricales</taxon>
        <taxon>Agaricineae</taxon>
        <taxon>Psathyrellaceae</taxon>
        <taxon>Candolleomyces</taxon>
    </lineage>
</organism>
<dbReference type="EMBL" id="JANBPK010001037">
    <property type="protein sequence ID" value="KAJ2927150.1"/>
    <property type="molecule type" value="Genomic_DNA"/>
</dbReference>
<evidence type="ECO:0000256" key="2">
    <source>
        <dbReference type="SAM" id="Phobius"/>
    </source>
</evidence>
<name>A0A9W8J2Q7_9AGAR</name>
<feature type="region of interest" description="Disordered" evidence="1">
    <location>
        <begin position="1"/>
        <end position="63"/>
    </location>
</feature>
<feature type="compositionally biased region" description="Basic and acidic residues" evidence="1">
    <location>
        <begin position="483"/>
        <end position="493"/>
    </location>
</feature>
<sequence length="735" mass="81890">MPTTDARFSHPSDIELRDINPAQPPDADDDDIYRGEPPFPKDDASSVTTSSSGSSSSSSERFGGPLGAITAVVELAISRWARGVRRGSSASSVSTSSSSTSSSSSSATSRSSVNTIARMRRRLRRKRSASQSSLQTMQSERDIVARISRLKALEESRQVARHFALYLPSTMALPGRDLFMVPEGKDDRVLNTTSLSLVLSQLETVTKRTRSRRPRGRSRGPHNALDPSRPAGRHHHPDSLVRQLHPPSSFDPSKKSKKGKSRQSPAVSSSSSTLVASKSRLMPKAWFLDVASPTWADLKALGKLLHLHPLTLEDILQQDPREKLEVFPKLGYYFISFRAVESRAERAKLLKDLQEHDNEVPIGEANVYLVVFNEGICCFHNRDISEHTDRVRSRINLLDDVVNMSSDWIAHGILDSIVDAFFPVLTEIEKEVMNIDRLVYVDEEEEDAASTLNEKEQSSSTSSSTTKADSEAELARSKSPLSQEEKPTLERADTFEGSLSIRPHFKPPRPTLRLLFRHARRSVARFWSRLWAKKPEARINPRTLTLRRMAKTRKLVTLLGRLLTSKADVVSQFRKRLLQQSGQASLGNGGTKGEELEVAIYMGDVQDHILTLQQSLNHIERVLSQSHPSYLSSLRTTVARSKGNTDKGLVYLTTVSIAVLCCQTTIGLFSMNIHVPTNNHERGSPFIVFGIVVSLACCVIATYLTVVYHWWKSSKRRRGVDWKKSGTSHTLVAPE</sequence>
<dbReference type="AlphaFoldDB" id="A0A9W8J2Q7"/>
<dbReference type="GO" id="GO:0015095">
    <property type="term" value="F:magnesium ion transmembrane transporter activity"/>
    <property type="evidence" value="ECO:0007669"/>
    <property type="project" value="InterPro"/>
</dbReference>
<dbReference type="CDD" id="cd12829">
    <property type="entry name" value="Alr1p-like"/>
    <property type="match status" value="1"/>
</dbReference>
<keyword evidence="4" id="KW-1185">Reference proteome</keyword>
<feature type="non-terminal residue" evidence="3">
    <location>
        <position position="1"/>
    </location>
</feature>
<dbReference type="Gene3D" id="3.30.460.20">
    <property type="entry name" value="CorA soluble domain-like"/>
    <property type="match status" value="1"/>
</dbReference>
<dbReference type="GO" id="GO:0010961">
    <property type="term" value="P:intracellular magnesium ion homeostasis"/>
    <property type="evidence" value="ECO:0007669"/>
    <property type="project" value="TreeGrafter"/>
</dbReference>
<evidence type="ECO:0000313" key="3">
    <source>
        <dbReference type="EMBL" id="KAJ2927150.1"/>
    </source>
</evidence>
<evidence type="ECO:0000313" key="4">
    <source>
        <dbReference type="Proteomes" id="UP001140091"/>
    </source>
</evidence>
<proteinExistence type="predicted"/>
<dbReference type="SUPFAM" id="SSF143865">
    <property type="entry name" value="CorA soluble domain-like"/>
    <property type="match status" value="1"/>
</dbReference>
<keyword evidence="2" id="KW-0812">Transmembrane</keyword>
<dbReference type="Gene3D" id="1.20.58.340">
    <property type="entry name" value="Magnesium transport protein CorA, transmembrane region"/>
    <property type="match status" value="1"/>
</dbReference>
<feature type="compositionally biased region" description="Basic and acidic residues" evidence="1">
    <location>
        <begin position="7"/>
        <end position="18"/>
    </location>
</feature>
<dbReference type="Proteomes" id="UP001140091">
    <property type="component" value="Unassembled WGS sequence"/>
</dbReference>
<gene>
    <name evidence="3" type="ORF">H1R20_g9927</name>
</gene>
<dbReference type="InterPro" id="IPR045861">
    <property type="entry name" value="CorA_cytoplasmic_dom"/>
</dbReference>
<comment type="caution">
    <text evidence="3">The sequence shown here is derived from an EMBL/GenBank/DDBJ whole genome shotgun (WGS) entry which is preliminary data.</text>
</comment>
<dbReference type="OrthoDB" id="29879at2759"/>
<keyword evidence="2" id="KW-0472">Membrane</keyword>
<reference evidence="3" key="1">
    <citation type="submission" date="2022-06" db="EMBL/GenBank/DDBJ databases">
        <title>Genome Sequence of Candolleomyces eurysporus.</title>
        <authorList>
            <person name="Buettner E."/>
        </authorList>
    </citation>
    <scope>NUCLEOTIDE SEQUENCE</scope>
    <source>
        <strain evidence="3">VTCC 930004</strain>
    </source>
</reference>
<evidence type="ECO:0008006" key="5">
    <source>
        <dbReference type="Google" id="ProtNLM"/>
    </source>
</evidence>
<feature type="compositionally biased region" description="Basic residues" evidence="1">
    <location>
        <begin position="207"/>
        <end position="220"/>
    </location>
</feature>
<feature type="region of interest" description="Disordered" evidence="1">
    <location>
        <begin position="86"/>
        <end position="116"/>
    </location>
</feature>
<dbReference type="Pfam" id="PF01544">
    <property type="entry name" value="CorA"/>
    <property type="match status" value="1"/>
</dbReference>
<protein>
    <recommendedName>
        <fullName evidence="5">Cora-domain-containing protein</fullName>
    </recommendedName>
</protein>
<feature type="region of interest" description="Disordered" evidence="1">
    <location>
        <begin position="204"/>
        <end position="274"/>
    </location>
</feature>
<evidence type="ECO:0000256" key="1">
    <source>
        <dbReference type="SAM" id="MobiDB-lite"/>
    </source>
</evidence>
<dbReference type="GO" id="GO:0016020">
    <property type="term" value="C:membrane"/>
    <property type="evidence" value="ECO:0007669"/>
    <property type="project" value="InterPro"/>
</dbReference>
<keyword evidence="2" id="KW-1133">Transmembrane helix</keyword>
<feature type="transmembrane region" description="Helical" evidence="2">
    <location>
        <begin position="649"/>
        <end position="674"/>
    </location>
</feature>
<dbReference type="InterPro" id="IPR002523">
    <property type="entry name" value="MgTranspt_CorA/ZnTranspt_ZntB"/>
</dbReference>
<accession>A0A9W8J2Q7</accession>
<dbReference type="PANTHER" id="PTHR21535:SF90">
    <property type="entry name" value="CORA METAL ION TRANSPORTER"/>
    <property type="match status" value="1"/>
</dbReference>